<organism evidence="1 2">
    <name type="scientific">Sinorhizobium fredii (strain USDA 257)</name>
    <dbReference type="NCBI Taxonomy" id="1185652"/>
    <lineage>
        <taxon>Bacteria</taxon>
        <taxon>Pseudomonadati</taxon>
        <taxon>Pseudomonadota</taxon>
        <taxon>Alphaproteobacteria</taxon>
        <taxon>Hyphomicrobiales</taxon>
        <taxon>Rhizobiaceae</taxon>
        <taxon>Sinorhizobium/Ensifer group</taxon>
        <taxon>Sinorhizobium</taxon>
    </lineage>
</organism>
<reference evidence="1 2" key="1">
    <citation type="journal article" date="2012" name="J. Bacteriol.">
        <title>Complete genome sequence of the broad-host-range strain Sinorhizobium fredii USDA257.</title>
        <authorList>
            <person name="Schuldes J."/>
            <person name="Rodriguez Orbegoso M."/>
            <person name="Schmeisser C."/>
            <person name="Krishnan H.B."/>
            <person name="Daniel R."/>
            <person name="Streit W.R."/>
        </authorList>
    </citation>
    <scope>NUCLEOTIDE SEQUENCE [LARGE SCALE GENOMIC DNA]</scope>
    <source>
        <strain evidence="1 2">USDA 257</strain>
    </source>
</reference>
<dbReference type="STRING" id="1185652.USDA257_c24360"/>
<accession>I3X556</accession>
<name>I3X556_SINF2</name>
<evidence type="ECO:0000313" key="2">
    <source>
        <dbReference type="Proteomes" id="UP000006180"/>
    </source>
</evidence>
<gene>
    <name evidence="1" type="ORF">USDA257_c24360</name>
</gene>
<dbReference type="AlphaFoldDB" id="I3X556"/>
<protein>
    <submittedName>
        <fullName evidence="1">Uncharacterized protein y4lK</fullName>
    </submittedName>
</protein>
<sequence length="92" mass="10292">MAQSTKQKLMKASDIPAFVEEVIKTGCNICAVGHDKYIVGDADLSPGDYEKTKRRLKKIEDTYGDRDFLKLEIVAYLRSIGRHVDLGEDGSE</sequence>
<proteinExistence type="predicted"/>
<dbReference type="RefSeq" id="WP_014763180.1">
    <property type="nucleotide sequence ID" value="NC_018000.1"/>
</dbReference>
<evidence type="ECO:0000313" key="1">
    <source>
        <dbReference type="EMBL" id="AFL51012.1"/>
    </source>
</evidence>
<dbReference type="PATRIC" id="fig|1185652.3.peg.2524"/>
<dbReference type="Proteomes" id="UP000006180">
    <property type="component" value="Chromosome"/>
</dbReference>
<dbReference type="eggNOG" id="ENOG502ZERJ">
    <property type="taxonomic scope" value="Bacteria"/>
</dbReference>
<dbReference type="EMBL" id="CP003563">
    <property type="protein sequence ID" value="AFL51012.1"/>
    <property type="molecule type" value="Genomic_DNA"/>
</dbReference>
<dbReference type="HOGENOM" id="CLU_157970_0_0_5"/>
<dbReference type="KEGG" id="sfd:USDA257_c24360"/>